<keyword evidence="4 6" id="KW-0238">DNA-binding</keyword>
<evidence type="ECO:0000313" key="8">
    <source>
        <dbReference type="Proteomes" id="UP000295334"/>
    </source>
</evidence>
<dbReference type="OrthoDB" id="9779930at2"/>
<evidence type="ECO:0000313" key="7">
    <source>
        <dbReference type="EMBL" id="TCJ12008.1"/>
    </source>
</evidence>
<dbReference type="AlphaFoldDB" id="A0A4R1B6R4"/>
<evidence type="ECO:0000256" key="6">
    <source>
        <dbReference type="RuleBase" id="RU365089"/>
    </source>
</evidence>
<dbReference type="Pfam" id="PF00872">
    <property type="entry name" value="Transposase_mut"/>
    <property type="match status" value="1"/>
</dbReference>
<dbReference type="GO" id="GO:0004803">
    <property type="term" value="F:transposase activity"/>
    <property type="evidence" value="ECO:0007669"/>
    <property type="project" value="UniProtKB-UniRule"/>
</dbReference>
<protein>
    <recommendedName>
        <fullName evidence="6">Mutator family transposase</fullName>
    </recommendedName>
</protein>
<name>A0A4R1B6R4_9BACT</name>
<dbReference type="NCBIfam" id="NF033543">
    <property type="entry name" value="transpos_IS256"/>
    <property type="match status" value="1"/>
</dbReference>
<proteinExistence type="inferred from homology"/>
<dbReference type="Proteomes" id="UP000295334">
    <property type="component" value="Unassembled WGS sequence"/>
</dbReference>
<dbReference type="GO" id="GO:0006313">
    <property type="term" value="P:DNA transposition"/>
    <property type="evidence" value="ECO:0007669"/>
    <property type="project" value="UniProtKB-UniRule"/>
</dbReference>
<reference evidence="7 8" key="1">
    <citation type="submission" date="2019-03" db="EMBL/GenBank/DDBJ databases">
        <authorList>
            <person name="Kim M.K.M."/>
        </authorList>
    </citation>
    <scope>NUCLEOTIDE SEQUENCE [LARGE SCALE GENOMIC DNA]</scope>
    <source>
        <strain evidence="7 8">17J68-12</strain>
    </source>
</reference>
<evidence type="ECO:0000256" key="2">
    <source>
        <dbReference type="ARBA" id="ARBA00010961"/>
    </source>
</evidence>
<evidence type="ECO:0000256" key="1">
    <source>
        <dbReference type="ARBA" id="ARBA00002190"/>
    </source>
</evidence>
<gene>
    <name evidence="7" type="ORF">EPD60_15740</name>
</gene>
<dbReference type="RefSeq" id="WP_131450485.1">
    <property type="nucleotide sequence ID" value="NZ_SJZI01000052.1"/>
</dbReference>
<evidence type="ECO:0000256" key="3">
    <source>
        <dbReference type="ARBA" id="ARBA00022578"/>
    </source>
</evidence>
<dbReference type="GO" id="GO:0003677">
    <property type="term" value="F:DNA binding"/>
    <property type="evidence" value="ECO:0007669"/>
    <property type="project" value="UniProtKB-UniRule"/>
</dbReference>
<keyword evidence="5 6" id="KW-0233">DNA recombination</keyword>
<keyword evidence="3 6" id="KW-0815">Transposition</keyword>
<keyword evidence="8" id="KW-1185">Reference proteome</keyword>
<dbReference type="PANTHER" id="PTHR33217">
    <property type="entry name" value="TRANSPOSASE FOR INSERTION SEQUENCE ELEMENT IS1081"/>
    <property type="match status" value="1"/>
</dbReference>
<comment type="caution">
    <text evidence="7">The sequence shown here is derived from an EMBL/GenBank/DDBJ whole genome shotgun (WGS) entry which is preliminary data.</text>
</comment>
<sequence>MEKKPFDFEAFVREAGEQLRSGKPLVGAEGVFTPLLKRVIEASLEGELDAHLKAGKRGGGNRRNGHTQKNIQSSLGGFAVFSPRDRDASFEPQTVAKRQRVISEDMDQKILSLYGMGLSYSDIQQHLKEIYDFDISDGTLTAITDRIIPAIKEWQNRVLESVYPVVWLDAIHFKVRQDGVVKTRAIYSILAVSTEGQKEVIGIYFGENEGAAFWRSVLADLRHRGVQDILIACIDNLKGFAEAIEDLFPQTEVQLCLVHQMRNSMKYMNWKDLKPFVRDLKQIYKAVNAAMGLHYLEEAEKKWGSKYSVIFKSWRTNWERLRTFFNYSPAIRKIIYTTNPIESYHRMVRKVTKTKGAFSSEDAIVKQIYLATINANTRWQGTMFGWTTVRTELTLKYADRLNK</sequence>
<keyword evidence="6" id="KW-0814">Transposable element</keyword>
<dbReference type="PANTHER" id="PTHR33217:SF8">
    <property type="entry name" value="MUTATOR FAMILY TRANSPOSASE"/>
    <property type="match status" value="1"/>
</dbReference>
<comment type="function">
    <text evidence="1 6">Required for the transposition of the insertion element.</text>
</comment>
<evidence type="ECO:0000256" key="4">
    <source>
        <dbReference type="ARBA" id="ARBA00023125"/>
    </source>
</evidence>
<dbReference type="InterPro" id="IPR001207">
    <property type="entry name" value="Transposase_mutator"/>
</dbReference>
<evidence type="ECO:0000256" key="5">
    <source>
        <dbReference type="ARBA" id="ARBA00023172"/>
    </source>
</evidence>
<organism evidence="7 8">
    <name type="scientific">Flaviaesturariibacter flavus</name>
    <dbReference type="NCBI Taxonomy" id="2502780"/>
    <lineage>
        <taxon>Bacteria</taxon>
        <taxon>Pseudomonadati</taxon>
        <taxon>Bacteroidota</taxon>
        <taxon>Chitinophagia</taxon>
        <taxon>Chitinophagales</taxon>
        <taxon>Chitinophagaceae</taxon>
        <taxon>Flaviaestuariibacter</taxon>
    </lineage>
</organism>
<dbReference type="EMBL" id="SJZI01000052">
    <property type="protein sequence ID" value="TCJ12008.1"/>
    <property type="molecule type" value="Genomic_DNA"/>
</dbReference>
<comment type="similarity">
    <text evidence="2 6">Belongs to the transposase mutator family.</text>
</comment>
<accession>A0A4R1B6R4</accession>